<evidence type="ECO:0000313" key="8">
    <source>
        <dbReference type="Proteomes" id="UP000053573"/>
    </source>
</evidence>
<dbReference type="PANTHER" id="PTHR10924:SF6">
    <property type="entry name" value="SOLUTE CARRIER FAMILY 49 MEMBER A3"/>
    <property type="match status" value="1"/>
</dbReference>
<feature type="transmembrane region" description="Helical" evidence="6">
    <location>
        <begin position="61"/>
        <end position="79"/>
    </location>
</feature>
<sequence>MVANKLDSVPAQTGVGIDAIKVADNPSSAHVEMSTTPDSQEPTPHNAGSERPVYRVYKRRFFGLAQLVLLNTVVSWDWLTFSAVSKTASEHFRVSEGTINWMSIAFQLAFCVSTPVVIWTLNKGGPKLSLTVSAVLLLCGNWIRYAGARAGNGIFGVAMFGQILIGLAQPFCLSAPTRYSDLWFTGKGRTSATAIATLANPFGGALGQLIGPILATKSSEIPNMVLYVSIIVIHHRLRPLLLHPLRPANPTDRLRNNRTNPPHQVPAKTNPHP</sequence>
<dbReference type="OrthoDB" id="422206at2759"/>
<dbReference type="InterPro" id="IPR036259">
    <property type="entry name" value="MFS_trans_sf"/>
</dbReference>
<evidence type="ECO:0000256" key="5">
    <source>
        <dbReference type="SAM" id="MobiDB-lite"/>
    </source>
</evidence>
<dbReference type="InterPro" id="IPR011701">
    <property type="entry name" value="MFS"/>
</dbReference>
<dbReference type="GO" id="GO:0016020">
    <property type="term" value="C:membrane"/>
    <property type="evidence" value="ECO:0007669"/>
    <property type="project" value="UniProtKB-SubCell"/>
</dbReference>
<dbReference type="STRING" id="2060906.A0A0H1BWZ7"/>
<evidence type="ECO:0000256" key="2">
    <source>
        <dbReference type="ARBA" id="ARBA00022692"/>
    </source>
</evidence>
<feature type="compositionally biased region" description="Polar residues" evidence="5">
    <location>
        <begin position="28"/>
        <end position="43"/>
    </location>
</feature>
<feature type="transmembrane region" description="Helical" evidence="6">
    <location>
        <begin position="194"/>
        <end position="215"/>
    </location>
</feature>
<dbReference type="Gene3D" id="1.20.1250.20">
    <property type="entry name" value="MFS general substrate transporter like domains"/>
    <property type="match status" value="1"/>
</dbReference>
<keyword evidence="8" id="KW-1185">Reference proteome</keyword>
<dbReference type="AlphaFoldDB" id="A0A0H1BWZ7"/>
<feature type="region of interest" description="Disordered" evidence="5">
    <location>
        <begin position="28"/>
        <end position="49"/>
    </location>
</feature>
<evidence type="ECO:0000256" key="1">
    <source>
        <dbReference type="ARBA" id="ARBA00004141"/>
    </source>
</evidence>
<comment type="subcellular location">
    <subcellularLocation>
        <location evidence="1">Membrane</location>
        <topology evidence="1">Multi-pass membrane protein</topology>
    </subcellularLocation>
</comment>
<evidence type="ECO:0000313" key="7">
    <source>
        <dbReference type="EMBL" id="KLJ13596.1"/>
    </source>
</evidence>
<dbReference type="InterPro" id="IPR049680">
    <property type="entry name" value="FLVCR1-2_SLC49-like"/>
</dbReference>
<comment type="caution">
    <text evidence="7">The sequence shown here is derived from an EMBL/GenBank/DDBJ whole genome shotgun (WGS) entry which is preliminary data.</text>
</comment>
<reference evidence="8" key="1">
    <citation type="journal article" date="2015" name="PLoS Genet.">
        <title>The dynamic genome and transcriptome of the human fungal pathogen Blastomyces and close relative Emmonsia.</title>
        <authorList>
            <person name="Munoz J.F."/>
            <person name="Gauthier G.M."/>
            <person name="Desjardins C.A."/>
            <person name="Gallo J.E."/>
            <person name="Holder J."/>
            <person name="Sullivan T.D."/>
            <person name="Marty A.J."/>
            <person name="Carmen J.C."/>
            <person name="Chen Z."/>
            <person name="Ding L."/>
            <person name="Gujja S."/>
            <person name="Magrini V."/>
            <person name="Misas E."/>
            <person name="Mitreva M."/>
            <person name="Priest M."/>
            <person name="Saif S."/>
            <person name="Whiston E.A."/>
            <person name="Young S."/>
            <person name="Zeng Q."/>
            <person name="Goldman W.E."/>
            <person name="Mardis E.R."/>
            <person name="Taylor J.W."/>
            <person name="McEwen J.G."/>
            <person name="Clay O.K."/>
            <person name="Klein B.S."/>
            <person name="Cuomo C.A."/>
        </authorList>
    </citation>
    <scope>NUCLEOTIDE SEQUENCE [LARGE SCALE GENOMIC DNA]</scope>
    <source>
        <strain evidence="8">UAMH 139</strain>
    </source>
</reference>
<keyword evidence="3 6" id="KW-1133">Transmembrane helix</keyword>
<keyword evidence="2 6" id="KW-0812">Transmembrane</keyword>
<organism evidence="7 8">
    <name type="scientific">Blastomyces silverae</name>
    <dbReference type="NCBI Taxonomy" id="2060906"/>
    <lineage>
        <taxon>Eukaryota</taxon>
        <taxon>Fungi</taxon>
        <taxon>Dikarya</taxon>
        <taxon>Ascomycota</taxon>
        <taxon>Pezizomycotina</taxon>
        <taxon>Eurotiomycetes</taxon>
        <taxon>Eurotiomycetidae</taxon>
        <taxon>Onygenales</taxon>
        <taxon>Ajellomycetaceae</taxon>
        <taxon>Blastomyces</taxon>
    </lineage>
</organism>
<dbReference type="PANTHER" id="PTHR10924">
    <property type="entry name" value="MAJOR FACILITATOR SUPERFAMILY PROTEIN-RELATED"/>
    <property type="match status" value="1"/>
</dbReference>
<evidence type="ECO:0000256" key="6">
    <source>
        <dbReference type="SAM" id="Phobius"/>
    </source>
</evidence>
<dbReference type="Proteomes" id="UP000053573">
    <property type="component" value="Unassembled WGS sequence"/>
</dbReference>
<proteinExistence type="predicted"/>
<feature type="transmembrane region" description="Helical" evidence="6">
    <location>
        <begin position="99"/>
        <end position="121"/>
    </location>
</feature>
<protein>
    <recommendedName>
        <fullName evidence="9">Major facilitator superfamily (MFS) profile domain-containing protein</fullName>
    </recommendedName>
</protein>
<evidence type="ECO:0000256" key="4">
    <source>
        <dbReference type="ARBA" id="ARBA00023136"/>
    </source>
</evidence>
<dbReference type="GO" id="GO:0022857">
    <property type="term" value="F:transmembrane transporter activity"/>
    <property type="evidence" value="ECO:0007669"/>
    <property type="project" value="InterPro"/>
</dbReference>
<evidence type="ECO:0000256" key="3">
    <source>
        <dbReference type="ARBA" id="ARBA00022989"/>
    </source>
</evidence>
<dbReference type="SUPFAM" id="SSF103473">
    <property type="entry name" value="MFS general substrate transporter"/>
    <property type="match status" value="1"/>
</dbReference>
<feature type="region of interest" description="Disordered" evidence="5">
    <location>
        <begin position="248"/>
        <end position="273"/>
    </location>
</feature>
<accession>A0A0H1BWZ7</accession>
<dbReference type="EMBL" id="LDEV01000222">
    <property type="protein sequence ID" value="KLJ13596.1"/>
    <property type="molecule type" value="Genomic_DNA"/>
</dbReference>
<gene>
    <name evidence="7" type="ORF">EMPG_11467</name>
</gene>
<dbReference type="Pfam" id="PF07690">
    <property type="entry name" value="MFS_1"/>
    <property type="match status" value="1"/>
</dbReference>
<name>A0A0H1BWZ7_9EURO</name>
<feature type="transmembrane region" description="Helical" evidence="6">
    <location>
        <begin position="153"/>
        <end position="173"/>
    </location>
</feature>
<evidence type="ECO:0008006" key="9">
    <source>
        <dbReference type="Google" id="ProtNLM"/>
    </source>
</evidence>
<keyword evidence="4 6" id="KW-0472">Membrane</keyword>